<sequence>MAKKTSPLLPSAELRLEQFGERLRLARLRRRLTARQVAERAGMTAVTLRNLERGASGVTIGAYLAVMQVLGLDSDLDLLAKEDRVGHELRDAALLPYKAGSARSARPSRPTPGGTLRETVAPRSDAPPPADEDAADWAAGSGFVSADELASLLAPDKPAKRRKKP</sequence>
<evidence type="ECO:0000259" key="2">
    <source>
        <dbReference type="PROSITE" id="PS50943"/>
    </source>
</evidence>
<name>A0A6J5E1D0_9BURK</name>
<evidence type="ECO:0000313" key="4">
    <source>
        <dbReference type="Proteomes" id="UP000494363"/>
    </source>
</evidence>
<dbReference type="Gene3D" id="1.10.260.40">
    <property type="entry name" value="lambda repressor-like DNA-binding domains"/>
    <property type="match status" value="1"/>
</dbReference>
<dbReference type="RefSeq" id="WP_175227680.1">
    <property type="nucleotide sequence ID" value="NZ_CADIKH010000014.1"/>
</dbReference>
<accession>A0A6J5E1D0</accession>
<reference evidence="3 4" key="1">
    <citation type="submission" date="2020-04" db="EMBL/GenBank/DDBJ databases">
        <authorList>
            <person name="De Canck E."/>
        </authorList>
    </citation>
    <scope>NUCLEOTIDE SEQUENCE [LARGE SCALE GENOMIC DNA]</scope>
    <source>
        <strain evidence="3 4">LMG 29542</strain>
    </source>
</reference>
<dbReference type="PROSITE" id="PS50943">
    <property type="entry name" value="HTH_CROC1"/>
    <property type="match status" value="1"/>
</dbReference>
<dbReference type="AlphaFoldDB" id="A0A6J5E1D0"/>
<dbReference type="EMBL" id="CADIKH010000014">
    <property type="protein sequence ID" value="CAB3758932.1"/>
    <property type="molecule type" value="Genomic_DNA"/>
</dbReference>
<evidence type="ECO:0000256" key="1">
    <source>
        <dbReference type="SAM" id="MobiDB-lite"/>
    </source>
</evidence>
<dbReference type="SMART" id="SM00530">
    <property type="entry name" value="HTH_XRE"/>
    <property type="match status" value="1"/>
</dbReference>
<proteinExistence type="predicted"/>
<dbReference type="Proteomes" id="UP000494363">
    <property type="component" value="Unassembled WGS sequence"/>
</dbReference>
<evidence type="ECO:0000313" key="3">
    <source>
        <dbReference type="EMBL" id="CAB3758932.1"/>
    </source>
</evidence>
<keyword evidence="4" id="KW-1185">Reference proteome</keyword>
<gene>
    <name evidence="3" type="ORF">LMG29542_03473</name>
</gene>
<feature type="region of interest" description="Disordered" evidence="1">
    <location>
        <begin position="97"/>
        <end position="138"/>
    </location>
</feature>
<organism evidence="3 4">
    <name type="scientific">Paraburkholderia humisilvae</name>
    <dbReference type="NCBI Taxonomy" id="627669"/>
    <lineage>
        <taxon>Bacteria</taxon>
        <taxon>Pseudomonadati</taxon>
        <taxon>Pseudomonadota</taxon>
        <taxon>Betaproteobacteria</taxon>
        <taxon>Burkholderiales</taxon>
        <taxon>Burkholderiaceae</taxon>
        <taxon>Paraburkholderia</taxon>
    </lineage>
</organism>
<dbReference type="InterPro" id="IPR001387">
    <property type="entry name" value="Cro/C1-type_HTH"/>
</dbReference>
<dbReference type="GO" id="GO:0003677">
    <property type="term" value="F:DNA binding"/>
    <property type="evidence" value="ECO:0007669"/>
    <property type="project" value="InterPro"/>
</dbReference>
<protein>
    <recommendedName>
        <fullName evidence="2">HTH cro/C1-type domain-containing protein</fullName>
    </recommendedName>
</protein>
<dbReference type="Pfam" id="PF13560">
    <property type="entry name" value="HTH_31"/>
    <property type="match status" value="1"/>
</dbReference>
<feature type="domain" description="HTH cro/C1-type" evidence="2">
    <location>
        <begin position="23"/>
        <end position="78"/>
    </location>
</feature>
<dbReference type="InterPro" id="IPR010982">
    <property type="entry name" value="Lambda_DNA-bd_dom_sf"/>
</dbReference>
<dbReference type="SUPFAM" id="SSF47413">
    <property type="entry name" value="lambda repressor-like DNA-binding domains"/>
    <property type="match status" value="1"/>
</dbReference>